<dbReference type="GO" id="GO:0005634">
    <property type="term" value="C:nucleus"/>
    <property type="evidence" value="ECO:0007669"/>
    <property type="project" value="InterPro"/>
</dbReference>
<sequence length="199" mass="21531">MASGSPCVNSRWDRPKADVLPNESRVSRGSVSSPTDASGAPQGGVEMAAAMAAKINAMLMAKGKLKPLQPLPSKAPPALPVAAEELIVAEVDINDVHMECRDLLTKGKTQDKIGQLSGAVVSTKGLYMSDTDRSGSAGVARPLYLHVQGRRQEQVNSKCWSSVSAAVLRRQIWCPSHRSQFHHRSFTQKLHSFDLKQMT</sequence>
<proteinExistence type="predicted"/>
<evidence type="ECO:0000259" key="2">
    <source>
        <dbReference type="Pfam" id="PF23469"/>
    </source>
</evidence>
<dbReference type="GeneID" id="107727397"/>
<dbReference type="GO" id="GO:0003723">
    <property type="term" value="F:RNA binding"/>
    <property type="evidence" value="ECO:0007669"/>
    <property type="project" value="InterPro"/>
</dbReference>
<dbReference type="Proteomes" id="UP000472270">
    <property type="component" value="Unassembled WGS sequence"/>
</dbReference>
<dbReference type="InterPro" id="IPR031121">
    <property type="entry name" value="RIK/BLOM7"/>
</dbReference>
<dbReference type="RefSeq" id="XP_016392744.1">
    <property type="nucleotide sequence ID" value="XM_016537258.1"/>
</dbReference>
<organism evidence="3 4">
    <name type="scientific">Sinocyclocheilus rhinocerous</name>
    <dbReference type="NCBI Taxonomy" id="307959"/>
    <lineage>
        <taxon>Eukaryota</taxon>
        <taxon>Metazoa</taxon>
        <taxon>Chordata</taxon>
        <taxon>Craniata</taxon>
        <taxon>Vertebrata</taxon>
        <taxon>Euteleostomi</taxon>
        <taxon>Actinopterygii</taxon>
        <taxon>Neopterygii</taxon>
        <taxon>Teleostei</taxon>
        <taxon>Ostariophysi</taxon>
        <taxon>Cypriniformes</taxon>
        <taxon>Cyprinidae</taxon>
        <taxon>Cyprininae</taxon>
        <taxon>Sinocyclocheilus</taxon>
    </lineage>
</organism>
<dbReference type="Pfam" id="PF23469">
    <property type="entry name" value="KH_12"/>
    <property type="match status" value="1"/>
</dbReference>
<reference evidence="3" key="2">
    <citation type="submission" date="2025-09" db="UniProtKB">
        <authorList>
            <consortium name="Ensembl"/>
        </authorList>
    </citation>
    <scope>IDENTIFICATION</scope>
</reference>
<dbReference type="PANTHER" id="PTHR15744:SF2">
    <property type="entry name" value="KH HOMOLOGY DOMAIN-CONTAINING PROTEIN 4"/>
    <property type="match status" value="1"/>
</dbReference>
<dbReference type="Ensembl" id="ENSSRHT00000043303.1">
    <property type="protein sequence ID" value="ENSSRHP00000042106.1"/>
    <property type="gene ID" value="ENSSRHG00000021334.1"/>
</dbReference>
<gene>
    <name evidence="3" type="primary">LOC107727397</name>
</gene>
<name>A0A673ISZ8_9TELE</name>
<dbReference type="AlphaFoldDB" id="A0A673ISZ8"/>
<evidence type="ECO:0000256" key="1">
    <source>
        <dbReference type="SAM" id="MobiDB-lite"/>
    </source>
</evidence>
<evidence type="ECO:0000313" key="3">
    <source>
        <dbReference type="Ensembl" id="ENSSRHP00000042106.1"/>
    </source>
</evidence>
<keyword evidence="4" id="KW-1185">Reference proteome</keyword>
<reference evidence="3" key="1">
    <citation type="submission" date="2025-08" db="UniProtKB">
        <authorList>
            <consortium name="Ensembl"/>
        </authorList>
    </citation>
    <scope>IDENTIFICATION</scope>
</reference>
<feature type="region of interest" description="Disordered" evidence="1">
    <location>
        <begin position="1"/>
        <end position="42"/>
    </location>
</feature>
<accession>A0A673ISZ8</accession>
<dbReference type="PANTHER" id="PTHR15744">
    <property type="entry name" value="BLOM7"/>
    <property type="match status" value="1"/>
</dbReference>
<feature type="compositionally biased region" description="Polar residues" evidence="1">
    <location>
        <begin position="27"/>
        <end position="36"/>
    </location>
</feature>
<dbReference type="KEGG" id="srx:107727397"/>
<protein>
    <submittedName>
        <fullName evidence="3">UPF0469 protein KIAA0907 homolog</fullName>
    </submittedName>
</protein>
<dbReference type="InterPro" id="IPR056149">
    <property type="entry name" value="PRP5/DDX46/KHDC4_KH"/>
</dbReference>
<evidence type="ECO:0000313" key="4">
    <source>
        <dbReference type="Proteomes" id="UP000472270"/>
    </source>
</evidence>
<feature type="domain" description="ATP-dependent RNA helicase PRP5/DDX46/KHDC4 KH" evidence="2">
    <location>
        <begin position="87"/>
        <end position="167"/>
    </location>
</feature>